<dbReference type="KEGG" id="cann:107840118"/>
<dbReference type="EMBL" id="AYRZ02000017">
    <property type="protein sequence ID" value="PHT64257.1"/>
    <property type="molecule type" value="Genomic_DNA"/>
</dbReference>
<dbReference type="PANTHER" id="PTHR34454:SF2">
    <property type="entry name" value="PROTEIN TUNICAMYCIN INDUCED 1"/>
    <property type="match status" value="1"/>
</dbReference>
<dbReference type="PANTHER" id="PTHR34454">
    <property type="entry name" value="TUNICAMYCIN INDUCED PROTEIN"/>
    <property type="match status" value="1"/>
</dbReference>
<evidence type="ECO:0008006" key="4">
    <source>
        <dbReference type="Google" id="ProtNLM"/>
    </source>
</evidence>
<evidence type="ECO:0000313" key="3">
    <source>
        <dbReference type="Proteomes" id="UP000222542"/>
    </source>
</evidence>
<dbReference type="Proteomes" id="UP000222542">
    <property type="component" value="Unassembled WGS sequence"/>
</dbReference>
<feature type="signal peptide" evidence="1">
    <location>
        <begin position="1"/>
        <end position="31"/>
    </location>
</feature>
<dbReference type="InterPro" id="IPR053283">
    <property type="entry name" value="TUNICAMYCIN_INDUCED_1"/>
</dbReference>
<organism evidence="2 3">
    <name type="scientific">Capsicum annuum</name>
    <name type="common">Capsicum pepper</name>
    <dbReference type="NCBI Taxonomy" id="4072"/>
    <lineage>
        <taxon>Eukaryota</taxon>
        <taxon>Viridiplantae</taxon>
        <taxon>Streptophyta</taxon>
        <taxon>Embryophyta</taxon>
        <taxon>Tracheophyta</taxon>
        <taxon>Spermatophyta</taxon>
        <taxon>Magnoliopsida</taxon>
        <taxon>eudicotyledons</taxon>
        <taxon>Gunneridae</taxon>
        <taxon>Pentapetalae</taxon>
        <taxon>asterids</taxon>
        <taxon>lamiids</taxon>
        <taxon>Solanales</taxon>
        <taxon>Solanaceae</taxon>
        <taxon>Solanoideae</taxon>
        <taxon>Capsiceae</taxon>
        <taxon>Capsicum</taxon>
    </lineage>
</organism>
<keyword evidence="3" id="KW-1185">Reference proteome</keyword>
<evidence type="ECO:0000256" key="1">
    <source>
        <dbReference type="SAM" id="SignalP"/>
    </source>
</evidence>
<reference evidence="2 3" key="2">
    <citation type="journal article" date="2017" name="Genome Biol.">
        <title>New reference genome sequences of hot pepper reveal the massive evolution of plant disease-resistance genes by retroduplication.</title>
        <authorList>
            <person name="Kim S."/>
            <person name="Park J."/>
            <person name="Yeom S.I."/>
            <person name="Kim Y.M."/>
            <person name="Seo E."/>
            <person name="Kim K.T."/>
            <person name="Kim M.S."/>
            <person name="Lee J.M."/>
            <person name="Cheong K."/>
            <person name="Shin H.S."/>
            <person name="Kim S.B."/>
            <person name="Han K."/>
            <person name="Lee J."/>
            <person name="Park M."/>
            <person name="Lee H.A."/>
            <person name="Lee H.Y."/>
            <person name="Lee Y."/>
            <person name="Oh S."/>
            <person name="Lee J.H."/>
            <person name="Choi E."/>
            <person name="Choi E."/>
            <person name="Lee S.E."/>
            <person name="Jeon J."/>
            <person name="Kim H."/>
            <person name="Choi G."/>
            <person name="Song H."/>
            <person name="Lee J."/>
            <person name="Lee S.C."/>
            <person name="Kwon J.K."/>
            <person name="Lee H.Y."/>
            <person name="Koo N."/>
            <person name="Hong Y."/>
            <person name="Kim R.W."/>
            <person name="Kang W.H."/>
            <person name="Huh J.H."/>
            <person name="Kang B.C."/>
            <person name="Yang T.J."/>
            <person name="Lee Y.H."/>
            <person name="Bennetzen J.L."/>
            <person name="Choi D."/>
        </authorList>
    </citation>
    <scope>NUCLEOTIDE SEQUENCE [LARGE SCALE GENOMIC DNA]</scope>
    <source>
        <strain evidence="3">cv. CM334</strain>
    </source>
</reference>
<reference evidence="2 3" key="1">
    <citation type="journal article" date="2014" name="Nat. Genet.">
        <title>Genome sequence of the hot pepper provides insights into the evolution of pungency in Capsicum species.</title>
        <authorList>
            <person name="Kim S."/>
            <person name="Park M."/>
            <person name="Yeom S.I."/>
            <person name="Kim Y.M."/>
            <person name="Lee J.M."/>
            <person name="Lee H.A."/>
            <person name="Seo E."/>
            <person name="Choi J."/>
            <person name="Cheong K."/>
            <person name="Kim K.T."/>
            <person name="Jung K."/>
            <person name="Lee G.W."/>
            <person name="Oh S.K."/>
            <person name="Bae C."/>
            <person name="Kim S.B."/>
            <person name="Lee H.Y."/>
            <person name="Kim S.Y."/>
            <person name="Kim M.S."/>
            <person name="Kang B.C."/>
            <person name="Jo Y.D."/>
            <person name="Yang H.B."/>
            <person name="Jeong H.J."/>
            <person name="Kang W.H."/>
            <person name="Kwon J.K."/>
            <person name="Shin C."/>
            <person name="Lim J.Y."/>
            <person name="Park J.H."/>
            <person name="Huh J.H."/>
            <person name="Kim J.S."/>
            <person name="Kim B.D."/>
            <person name="Cohen O."/>
            <person name="Paran I."/>
            <person name="Suh M.C."/>
            <person name="Lee S.B."/>
            <person name="Kim Y.K."/>
            <person name="Shin Y."/>
            <person name="Noh S.J."/>
            <person name="Park J."/>
            <person name="Seo Y.S."/>
            <person name="Kwon S.Y."/>
            <person name="Kim H.A."/>
            <person name="Park J.M."/>
            <person name="Kim H.J."/>
            <person name="Choi S.B."/>
            <person name="Bosland P.W."/>
            <person name="Reeves G."/>
            <person name="Jo S.H."/>
            <person name="Lee B.W."/>
            <person name="Cho H.T."/>
            <person name="Choi H.S."/>
            <person name="Lee M.S."/>
            <person name="Yu Y."/>
            <person name="Do Choi Y."/>
            <person name="Park B.S."/>
            <person name="van Deynze A."/>
            <person name="Ashrafi H."/>
            <person name="Hill T."/>
            <person name="Kim W.T."/>
            <person name="Pai H.S."/>
            <person name="Ahn H.K."/>
            <person name="Yeam I."/>
            <person name="Giovannoni J.J."/>
            <person name="Rose J.K."/>
            <person name="Sorensen I."/>
            <person name="Lee S.J."/>
            <person name="Kim R.W."/>
            <person name="Choi I.Y."/>
            <person name="Choi B.S."/>
            <person name="Lim J.S."/>
            <person name="Lee Y.H."/>
            <person name="Choi D."/>
        </authorList>
    </citation>
    <scope>NUCLEOTIDE SEQUENCE [LARGE SCALE GENOMIC DNA]</scope>
    <source>
        <strain evidence="3">cv. CM334</strain>
    </source>
</reference>
<proteinExistence type="predicted"/>
<evidence type="ECO:0000313" key="2">
    <source>
        <dbReference type="EMBL" id="PHT64257.1"/>
    </source>
</evidence>
<gene>
    <name evidence="2" type="ORF">T459_31927</name>
</gene>
<dbReference type="OMA" id="INPPYPK"/>
<comment type="caution">
    <text evidence="2">The sequence shown here is derived from an EMBL/GenBank/DDBJ whole genome shotgun (WGS) entry which is preliminary data.</text>
</comment>
<name>A0A1U8E7P7_CAPAN</name>
<keyword evidence="1" id="KW-0732">Signal</keyword>
<accession>A0A1U8E7P7</accession>
<feature type="chain" id="PRO_5030035213" description="Tunicamycin induced 1" evidence="1">
    <location>
        <begin position="32"/>
        <end position="433"/>
    </location>
</feature>
<dbReference type="OrthoDB" id="513870at2759"/>
<sequence>MFLSMDLRRSSRYFLSIFLIVISVRLSPAAASFAAKDINPPYPKAISDLKESIVKGLGFQAEDFKISGFDLRDALVGRSVSYEFDVEIDNKVIPLKLLEDVNRWEFVDLPIFRVERGEENGLVERKRLENQLPVLAPFTLAGPMELWIQDAKDMRISLPHDVDAGELRKVILADGAVVTVKGARSVSLRHPIELPLPFNRTTNGFASGLLALAEYLRQASLSQDGPLLSLRIVGPTSLTSPTSTSSPSANRLKLKRLAPGLVELSSVSKLKAMNAISTIDLQGETSALLTPNQFTTLWPVTSINGSNSNLLGFEGLLSDLLGPKAGKEGSFKLLKADVSAQTFVKIGFGVEKKLKEGDWFNLEGYPEWRTKPENVRMHFEVLAKVDGDKVVPERIVQIDPITIEDTVAPSVQLGNVSMSKVPIVHQPPNPFTL</sequence>
<dbReference type="STRING" id="4072.A0A1U8E7P7"/>
<dbReference type="AlphaFoldDB" id="A0A1U8E7P7"/>
<dbReference type="Gramene" id="PHT64257">
    <property type="protein sequence ID" value="PHT64257"/>
    <property type="gene ID" value="T459_31927"/>
</dbReference>
<protein>
    <recommendedName>
        <fullName evidence="4">Tunicamycin induced 1</fullName>
    </recommendedName>
</protein>